<evidence type="ECO:0000313" key="2">
    <source>
        <dbReference type="Proteomes" id="UP001168877"/>
    </source>
</evidence>
<reference evidence="1" key="2">
    <citation type="submission" date="2023-06" db="EMBL/GenBank/DDBJ databases">
        <authorList>
            <person name="Swenson N.G."/>
            <person name="Wegrzyn J.L."/>
            <person name="Mcevoy S.L."/>
        </authorList>
    </citation>
    <scope>NUCLEOTIDE SEQUENCE</scope>
    <source>
        <strain evidence="1">NS2018</strain>
        <tissue evidence="1">Leaf</tissue>
    </source>
</reference>
<comment type="caution">
    <text evidence="1">The sequence shown here is derived from an EMBL/GenBank/DDBJ whole genome shotgun (WGS) entry which is preliminary data.</text>
</comment>
<name>A0AA39RKZ3_ACESA</name>
<organism evidence="1 2">
    <name type="scientific">Acer saccharum</name>
    <name type="common">Sugar maple</name>
    <dbReference type="NCBI Taxonomy" id="4024"/>
    <lineage>
        <taxon>Eukaryota</taxon>
        <taxon>Viridiplantae</taxon>
        <taxon>Streptophyta</taxon>
        <taxon>Embryophyta</taxon>
        <taxon>Tracheophyta</taxon>
        <taxon>Spermatophyta</taxon>
        <taxon>Magnoliopsida</taxon>
        <taxon>eudicotyledons</taxon>
        <taxon>Gunneridae</taxon>
        <taxon>Pentapetalae</taxon>
        <taxon>rosids</taxon>
        <taxon>malvids</taxon>
        <taxon>Sapindales</taxon>
        <taxon>Sapindaceae</taxon>
        <taxon>Hippocastanoideae</taxon>
        <taxon>Acereae</taxon>
        <taxon>Acer</taxon>
    </lineage>
</organism>
<gene>
    <name evidence="1" type="ORF">LWI29_028537</name>
</gene>
<keyword evidence="2" id="KW-1185">Reference proteome</keyword>
<dbReference type="Proteomes" id="UP001168877">
    <property type="component" value="Unassembled WGS sequence"/>
</dbReference>
<sequence length="243" mass="27511">MSNMIRELKFAGHSLTYEQQIQAVIRSLPNSWENMKINMTHNDNIKTFDDISRHVELEDECLKAAKASGQLYMAESSKRKTKGEVDRDIRFYELDNLIKDSNLNTLLEVNTDLSGTSVPSGSKTPLEVNIDLPGPSVPSGSNDVVETTLSDLPSRRSNHGNVPRRRFAIEGEAFMVASHDVDEPKNVNEALKSPDKELWIKVMKEEMDSMKVIMFGTWLTYSREGKPLEINGSFESSKRRMTQ</sequence>
<evidence type="ECO:0000313" key="1">
    <source>
        <dbReference type="EMBL" id="KAK0574754.1"/>
    </source>
</evidence>
<reference evidence="1" key="1">
    <citation type="journal article" date="2022" name="Plant J.">
        <title>Strategies of tolerance reflected in two North American maple genomes.</title>
        <authorList>
            <person name="McEvoy S.L."/>
            <person name="Sezen U.U."/>
            <person name="Trouern-Trend A."/>
            <person name="McMahon S.M."/>
            <person name="Schaberg P.G."/>
            <person name="Yang J."/>
            <person name="Wegrzyn J.L."/>
            <person name="Swenson N.G."/>
        </authorList>
    </citation>
    <scope>NUCLEOTIDE SEQUENCE</scope>
    <source>
        <strain evidence="1">NS2018</strain>
    </source>
</reference>
<dbReference type="EMBL" id="JAUESC010000387">
    <property type="protein sequence ID" value="KAK0574754.1"/>
    <property type="molecule type" value="Genomic_DNA"/>
</dbReference>
<accession>A0AA39RKZ3</accession>
<protein>
    <submittedName>
        <fullName evidence="1">Uncharacterized protein</fullName>
    </submittedName>
</protein>
<dbReference type="AlphaFoldDB" id="A0AA39RKZ3"/>
<proteinExistence type="predicted"/>